<dbReference type="EMBL" id="JFKA01000004">
    <property type="protein sequence ID" value="OSQ38312.1"/>
    <property type="molecule type" value="Genomic_DNA"/>
</dbReference>
<dbReference type="AlphaFoldDB" id="A0A1Y2KZZ4"/>
<comment type="caution">
    <text evidence="1">The sequence shown here is derived from an EMBL/GenBank/DDBJ whole genome shotgun (WGS) entry which is preliminary data.</text>
</comment>
<name>A0A1Y2KZZ4_9PROT</name>
<keyword evidence="2" id="KW-1185">Reference proteome</keyword>
<gene>
    <name evidence="1" type="ORF">TMES_10545</name>
</gene>
<sequence>MQIKTAFNDNVFWAWERLENLPQDRRLRRKVTSDQARAALCALAQTVTGEAGLTYIRDENGKPALHRASGAGHYGATISHSRDLFGVAFCLAGQVGIDIEYRDPDRNIARLEKWLFGNRRADPNQADETRMRHLKNDPRQADFYQQWCVYEAIFKCTAINDPALRLPSDTVYLDHWRDYAGALVWQK</sequence>
<dbReference type="SUPFAM" id="SSF56214">
    <property type="entry name" value="4'-phosphopantetheinyl transferase"/>
    <property type="match status" value="1"/>
</dbReference>
<proteinExistence type="predicted"/>
<evidence type="ECO:0000313" key="1">
    <source>
        <dbReference type="EMBL" id="OSQ38312.1"/>
    </source>
</evidence>
<dbReference type="STRING" id="1293891.TMES_10545"/>
<protein>
    <submittedName>
        <fullName evidence="1">Uncharacterized protein</fullName>
    </submittedName>
</protein>
<dbReference type="GO" id="GO:0000287">
    <property type="term" value="F:magnesium ion binding"/>
    <property type="evidence" value="ECO:0007669"/>
    <property type="project" value="InterPro"/>
</dbReference>
<accession>A0A1Y2KZZ4</accession>
<dbReference type="OrthoDB" id="7365837at2"/>
<dbReference type="Gene3D" id="3.90.470.20">
    <property type="entry name" value="4'-phosphopantetheinyl transferase domain"/>
    <property type="match status" value="1"/>
</dbReference>
<organism evidence="1 2">
    <name type="scientific">Thalassospira mesophila</name>
    <dbReference type="NCBI Taxonomy" id="1293891"/>
    <lineage>
        <taxon>Bacteria</taxon>
        <taxon>Pseudomonadati</taxon>
        <taxon>Pseudomonadota</taxon>
        <taxon>Alphaproteobacteria</taxon>
        <taxon>Rhodospirillales</taxon>
        <taxon>Thalassospiraceae</taxon>
        <taxon>Thalassospira</taxon>
    </lineage>
</organism>
<dbReference type="RefSeq" id="WP_085582275.1">
    <property type="nucleotide sequence ID" value="NZ_JFKA01000004.1"/>
</dbReference>
<evidence type="ECO:0000313" key="2">
    <source>
        <dbReference type="Proteomes" id="UP000193391"/>
    </source>
</evidence>
<dbReference type="Proteomes" id="UP000193391">
    <property type="component" value="Unassembled WGS sequence"/>
</dbReference>
<reference evidence="1 2" key="1">
    <citation type="submission" date="2014-03" db="EMBL/GenBank/DDBJ databases">
        <title>The draft genome sequence of Thalassospira mesophila JCM 18969.</title>
        <authorList>
            <person name="Lai Q."/>
            <person name="Shao Z."/>
        </authorList>
    </citation>
    <scope>NUCLEOTIDE SEQUENCE [LARGE SCALE GENOMIC DNA]</scope>
    <source>
        <strain evidence="1 2">JCM 18969</strain>
    </source>
</reference>
<dbReference type="GO" id="GO:0008897">
    <property type="term" value="F:holo-[acyl-carrier-protein] synthase activity"/>
    <property type="evidence" value="ECO:0007669"/>
    <property type="project" value="InterPro"/>
</dbReference>
<dbReference type="InterPro" id="IPR037143">
    <property type="entry name" value="4-PPantetheinyl_Trfase_dom_sf"/>
</dbReference>